<gene>
    <name evidence="1" type="ORF">LOK49_LG12G01835</name>
</gene>
<evidence type="ECO:0000313" key="1">
    <source>
        <dbReference type="EMBL" id="KAI7992268.1"/>
    </source>
</evidence>
<proteinExistence type="predicted"/>
<accession>A0ACC0FV54</accession>
<protein>
    <submittedName>
        <fullName evidence="1">LOB domain-containing protein 23</fullName>
    </submittedName>
</protein>
<evidence type="ECO:0000313" key="2">
    <source>
        <dbReference type="Proteomes" id="UP001060215"/>
    </source>
</evidence>
<dbReference type="Proteomes" id="UP001060215">
    <property type="component" value="Chromosome 13"/>
</dbReference>
<keyword evidence="2" id="KW-1185">Reference proteome</keyword>
<sequence>MSNSTRCAACKFLRRRCSQDCVLALYFPANNVERFACVHKIFGTSNVTMMLEQLPIQSRAEAADCMVMEASSRIEDPIYGCTKTIFELHQQIIQT</sequence>
<comment type="caution">
    <text evidence="1">The sequence shown here is derived from an EMBL/GenBank/DDBJ whole genome shotgun (WGS) entry which is preliminary data.</text>
</comment>
<dbReference type="EMBL" id="CM045770">
    <property type="protein sequence ID" value="KAI7992268.1"/>
    <property type="molecule type" value="Genomic_DNA"/>
</dbReference>
<reference evidence="1 2" key="1">
    <citation type="journal article" date="2022" name="Plant J.">
        <title>Chromosome-level genome of Camellia lanceoleosa provides a valuable resource for understanding genome evolution and self-incompatibility.</title>
        <authorList>
            <person name="Gong W."/>
            <person name="Xiao S."/>
            <person name="Wang L."/>
            <person name="Liao Z."/>
            <person name="Chang Y."/>
            <person name="Mo W."/>
            <person name="Hu G."/>
            <person name="Li W."/>
            <person name="Zhao G."/>
            <person name="Zhu H."/>
            <person name="Hu X."/>
            <person name="Ji K."/>
            <person name="Xiang X."/>
            <person name="Song Q."/>
            <person name="Yuan D."/>
            <person name="Jin S."/>
            <person name="Zhang L."/>
        </authorList>
    </citation>
    <scope>NUCLEOTIDE SEQUENCE [LARGE SCALE GENOMIC DNA]</scope>
    <source>
        <strain evidence="1">SQ_2022a</strain>
    </source>
</reference>
<name>A0ACC0FV54_9ERIC</name>
<organism evidence="1 2">
    <name type="scientific">Camellia lanceoleosa</name>
    <dbReference type="NCBI Taxonomy" id="1840588"/>
    <lineage>
        <taxon>Eukaryota</taxon>
        <taxon>Viridiplantae</taxon>
        <taxon>Streptophyta</taxon>
        <taxon>Embryophyta</taxon>
        <taxon>Tracheophyta</taxon>
        <taxon>Spermatophyta</taxon>
        <taxon>Magnoliopsida</taxon>
        <taxon>eudicotyledons</taxon>
        <taxon>Gunneridae</taxon>
        <taxon>Pentapetalae</taxon>
        <taxon>asterids</taxon>
        <taxon>Ericales</taxon>
        <taxon>Theaceae</taxon>
        <taxon>Camellia</taxon>
    </lineage>
</organism>